<dbReference type="Proteomes" id="UP000236178">
    <property type="component" value="Unassembled WGS sequence"/>
</dbReference>
<dbReference type="RefSeq" id="WP_103551884.1">
    <property type="nucleotide sequence ID" value="NZ_JBHJSK010000006.1"/>
</dbReference>
<dbReference type="OrthoDB" id="9796770at2"/>
<comment type="caution">
    <text evidence="4">The sequence shown here is derived from an EMBL/GenBank/DDBJ whole genome shotgun (WGS) entry which is preliminary data.</text>
</comment>
<keyword evidence="5" id="KW-1185">Reference proteome</keyword>
<dbReference type="GO" id="GO:0006508">
    <property type="term" value="P:proteolysis"/>
    <property type="evidence" value="ECO:0007669"/>
    <property type="project" value="InterPro"/>
</dbReference>
<evidence type="ECO:0000313" key="4">
    <source>
        <dbReference type="EMBL" id="PKT70249.1"/>
    </source>
</evidence>
<dbReference type="PANTHER" id="PTHR43798">
    <property type="entry name" value="MONOACYLGLYCEROL LIPASE"/>
    <property type="match status" value="1"/>
</dbReference>
<dbReference type="SUPFAM" id="SSF53474">
    <property type="entry name" value="alpha/beta-Hydrolases"/>
    <property type="match status" value="1"/>
</dbReference>
<protein>
    <submittedName>
        <fullName evidence="4">Alpha/beta hydrolase</fullName>
    </submittedName>
</protein>
<dbReference type="Pfam" id="PF00561">
    <property type="entry name" value="Abhydrolase_1"/>
    <property type="match status" value="1"/>
</dbReference>
<name>A0A2I0SK18_9ACTN</name>
<gene>
    <name evidence="4" type="ORF">CW362_25575</name>
</gene>
<dbReference type="Gene3D" id="3.40.50.1820">
    <property type="entry name" value="alpha/beta hydrolase"/>
    <property type="match status" value="1"/>
</dbReference>
<dbReference type="GO" id="GO:0016020">
    <property type="term" value="C:membrane"/>
    <property type="evidence" value="ECO:0007669"/>
    <property type="project" value="TreeGrafter"/>
</dbReference>
<feature type="domain" description="AB hydrolase-1" evidence="3">
    <location>
        <begin position="22"/>
        <end position="265"/>
    </location>
</feature>
<sequence length="283" mass="30307">MPTFASPDKTVLSYQVLGDGEPLLCVPGGPGRAGEYLAGLAGTAGQRSLVLLDNRGTGASHAPADPGSYRMERLVDDIEALRAHLGLERVDLLGHSSAGNTALLYALRHPERVSRLVLVAPSTRAVGIGVEDYEEALARRAHEDWYETARAGIEAWTGSPTIAASLPHREQAAPFFYGRWDEAAMEHARSELRQMSVPAAAGFYDGITLDTDEVRRAAAGSDTPTLVVTGELDPFPTPATGAKLAALLGRGESRVQPGAGHYPWLDDRETFARTLVEFLARPL</sequence>
<dbReference type="InterPro" id="IPR000073">
    <property type="entry name" value="AB_hydrolase_1"/>
</dbReference>
<keyword evidence="2 4" id="KW-0378">Hydrolase</keyword>
<dbReference type="InterPro" id="IPR002410">
    <property type="entry name" value="Peptidase_S33"/>
</dbReference>
<dbReference type="PANTHER" id="PTHR43798:SF27">
    <property type="entry name" value="HYDROLASE ALPHA_BETA HYDROLASE FOLD FAMILY"/>
    <property type="match status" value="1"/>
</dbReference>
<dbReference type="PRINTS" id="PR00111">
    <property type="entry name" value="ABHYDROLASE"/>
</dbReference>
<evidence type="ECO:0000259" key="3">
    <source>
        <dbReference type="Pfam" id="PF00561"/>
    </source>
</evidence>
<proteinExistence type="inferred from homology"/>
<dbReference type="AlphaFoldDB" id="A0A2I0SK18"/>
<evidence type="ECO:0000256" key="1">
    <source>
        <dbReference type="ARBA" id="ARBA00010088"/>
    </source>
</evidence>
<comment type="similarity">
    <text evidence="1">Belongs to the peptidase S33 family.</text>
</comment>
<reference evidence="4 5" key="1">
    <citation type="submission" date="2017-12" db="EMBL/GenBank/DDBJ databases">
        <title>Streptomyces populusis sp. nov., a novel endophytic actinobacterium isolated from stems of Populus adenopoda Maxim.</title>
        <authorList>
            <person name="Wang Z."/>
        </authorList>
    </citation>
    <scope>NUCLEOTIDE SEQUENCE [LARGE SCALE GENOMIC DNA]</scope>
    <source>
        <strain evidence="4 5">A249</strain>
    </source>
</reference>
<dbReference type="InterPro" id="IPR050266">
    <property type="entry name" value="AB_hydrolase_sf"/>
</dbReference>
<evidence type="ECO:0000313" key="5">
    <source>
        <dbReference type="Proteomes" id="UP000236178"/>
    </source>
</evidence>
<organism evidence="4 5">
    <name type="scientific">Streptomyces populi</name>
    <dbReference type="NCBI Taxonomy" id="2058924"/>
    <lineage>
        <taxon>Bacteria</taxon>
        <taxon>Bacillati</taxon>
        <taxon>Actinomycetota</taxon>
        <taxon>Actinomycetes</taxon>
        <taxon>Kitasatosporales</taxon>
        <taxon>Streptomycetaceae</taxon>
        <taxon>Streptomyces</taxon>
    </lineage>
</organism>
<dbReference type="PRINTS" id="PR00793">
    <property type="entry name" value="PROAMNOPTASE"/>
</dbReference>
<dbReference type="GO" id="GO:0004177">
    <property type="term" value="F:aminopeptidase activity"/>
    <property type="evidence" value="ECO:0007669"/>
    <property type="project" value="UniProtKB-EC"/>
</dbReference>
<accession>A0A2I0SK18</accession>
<evidence type="ECO:0000256" key="2">
    <source>
        <dbReference type="ARBA" id="ARBA00022801"/>
    </source>
</evidence>
<dbReference type="InterPro" id="IPR029058">
    <property type="entry name" value="AB_hydrolase_fold"/>
</dbReference>
<dbReference type="EMBL" id="PJOS01000055">
    <property type="protein sequence ID" value="PKT70249.1"/>
    <property type="molecule type" value="Genomic_DNA"/>
</dbReference>